<organism evidence="6 8">
    <name type="scientific">Shewanella psychromarinicola</name>
    <dbReference type="NCBI Taxonomy" id="2487742"/>
    <lineage>
        <taxon>Bacteria</taxon>
        <taxon>Pseudomonadati</taxon>
        <taxon>Pseudomonadota</taxon>
        <taxon>Gammaproteobacteria</taxon>
        <taxon>Alteromonadales</taxon>
        <taxon>Shewanellaceae</taxon>
        <taxon>Shewanella</taxon>
    </lineage>
</organism>
<dbReference type="InterPro" id="IPR050465">
    <property type="entry name" value="UPF0194_transport"/>
</dbReference>
<proteinExistence type="predicted"/>
<keyword evidence="7" id="KW-1185">Reference proteome</keyword>
<dbReference type="Pfam" id="PF25881">
    <property type="entry name" value="HH_YBHG"/>
    <property type="match status" value="1"/>
</dbReference>
<evidence type="ECO:0000313" key="6">
    <source>
        <dbReference type="EMBL" id="RPA34342.1"/>
    </source>
</evidence>
<dbReference type="Proteomes" id="UP000273778">
    <property type="component" value="Chromosome"/>
</dbReference>
<name>A0A3N4EBT2_9GAMM</name>
<feature type="coiled-coil region" evidence="3">
    <location>
        <begin position="171"/>
        <end position="198"/>
    </location>
</feature>
<dbReference type="RefSeq" id="WP_124011600.1">
    <property type="nucleotide sequence ID" value="NZ_CP034073.1"/>
</dbReference>
<evidence type="ECO:0000259" key="4">
    <source>
        <dbReference type="Pfam" id="PF25881"/>
    </source>
</evidence>
<dbReference type="GO" id="GO:0030313">
    <property type="term" value="C:cell envelope"/>
    <property type="evidence" value="ECO:0007669"/>
    <property type="project" value="UniProtKB-SubCell"/>
</dbReference>
<evidence type="ECO:0000256" key="1">
    <source>
        <dbReference type="ARBA" id="ARBA00004196"/>
    </source>
</evidence>
<reference evidence="8" key="2">
    <citation type="submission" date="2018-11" db="EMBL/GenBank/DDBJ databases">
        <title>Shewanella sp. R106.</title>
        <authorList>
            <person name="Hwang Y.J."/>
            <person name="Hwang C.Y."/>
        </authorList>
    </citation>
    <scope>NUCLEOTIDE SEQUENCE [LARGE SCALE GENOMIC DNA]</scope>
    <source>
        <strain evidence="8">R106</strain>
    </source>
</reference>
<evidence type="ECO:0000313" key="7">
    <source>
        <dbReference type="Proteomes" id="UP000273778"/>
    </source>
</evidence>
<sequence>MMKRLLFWLPIMLLFAGCSGEEGNRAMGLVERDRMMLSAPVAEQIRSVLVEEGQKVNAGDLLLQLDPRHAQWLIDQRQATLVQAQAKLNQLQTGTRLEQLAAAYAAMLAVQAQAQDAEKSYLRMKDLWFKKIVAKADFDSAKAIRDQTAAQLTQAKQQWLELKNGTRSEEVAQAQAQADVAQASLADAQQSLAELSIRAPKAGVVDVLPWKLGDRVAANIQLVTLLASDRLYARVYLPATALGKISQGDTVAVWIDGQEQPVMGTVRNIRSTPAFTPYFALNERDRARLMYLTEIDLPSDQNLPIGIGVEVRLP</sequence>
<evidence type="ECO:0000313" key="8">
    <source>
        <dbReference type="Proteomes" id="UP000278855"/>
    </source>
</evidence>
<dbReference type="Gene3D" id="1.10.287.470">
    <property type="entry name" value="Helix hairpin bin"/>
    <property type="match status" value="2"/>
</dbReference>
<dbReference type="Proteomes" id="UP000278855">
    <property type="component" value="Unassembled WGS sequence"/>
</dbReference>
<feature type="domain" description="YbhG-like alpha-helical hairpin" evidence="4">
    <location>
        <begin position="73"/>
        <end position="192"/>
    </location>
</feature>
<evidence type="ECO:0000256" key="2">
    <source>
        <dbReference type="ARBA" id="ARBA00023054"/>
    </source>
</evidence>
<dbReference type="PANTHER" id="PTHR32347">
    <property type="entry name" value="EFFLUX SYSTEM COMPONENT YKNX-RELATED"/>
    <property type="match status" value="1"/>
</dbReference>
<accession>A0A3N4EBT2</accession>
<reference evidence="6" key="3">
    <citation type="submission" date="2018-11" db="EMBL/GenBank/DDBJ databases">
        <authorList>
            <person name="Hwang Y.J."/>
            <person name="Hwang C.Y."/>
        </authorList>
    </citation>
    <scope>NUCLEOTIDE SEQUENCE</scope>
    <source>
        <strain evidence="6">R106</strain>
    </source>
</reference>
<gene>
    <name evidence="6" type="ORF">EGC77_01240</name>
    <name evidence="5" type="ORF">EGC80_17610</name>
</gene>
<reference evidence="5 7" key="1">
    <citation type="submission" date="2018-11" db="EMBL/GenBank/DDBJ databases">
        <title>Shewanella sp. M2.</title>
        <authorList>
            <person name="Hwang Y.J."/>
            <person name="Hwang C.Y."/>
        </authorList>
    </citation>
    <scope>NUCLEOTIDE SEQUENCE [LARGE SCALE GENOMIC DNA]</scope>
    <source>
        <strain evidence="5 7">M2</strain>
    </source>
</reference>
<keyword evidence="2 3" id="KW-0175">Coiled coil</keyword>
<evidence type="ECO:0000256" key="3">
    <source>
        <dbReference type="SAM" id="Coils"/>
    </source>
</evidence>
<dbReference type="AlphaFoldDB" id="A0A3N4EBT2"/>
<evidence type="ECO:0000313" key="5">
    <source>
        <dbReference type="EMBL" id="AZG36495.1"/>
    </source>
</evidence>
<comment type="subcellular location">
    <subcellularLocation>
        <location evidence="1">Cell envelope</location>
    </subcellularLocation>
</comment>
<dbReference type="SUPFAM" id="SSF111369">
    <property type="entry name" value="HlyD-like secretion proteins"/>
    <property type="match status" value="2"/>
</dbReference>
<dbReference type="KEGG" id="spsr:EGC80_17610"/>
<dbReference type="InterPro" id="IPR059052">
    <property type="entry name" value="HH_YbhG-like"/>
</dbReference>
<protein>
    <submittedName>
        <fullName evidence="6">HlyD family efflux transporter periplasmic adaptor subunit</fullName>
    </submittedName>
</protein>
<dbReference type="OrthoDB" id="8558741at2"/>
<dbReference type="PANTHER" id="PTHR32347:SF29">
    <property type="entry name" value="UPF0194 MEMBRANE PROTEIN YBHG"/>
    <property type="match status" value="1"/>
</dbReference>
<dbReference type="Gene3D" id="2.40.50.100">
    <property type="match status" value="2"/>
</dbReference>
<dbReference type="Gene3D" id="2.40.30.170">
    <property type="match status" value="1"/>
</dbReference>
<dbReference type="PROSITE" id="PS51257">
    <property type="entry name" value="PROKAR_LIPOPROTEIN"/>
    <property type="match status" value="1"/>
</dbReference>
<dbReference type="EMBL" id="RKKB01000001">
    <property type="protein sequence ID" value="RPA34342.1"/>
    <property type="molecule type" value="Genomic_DNA"/>
</dbReference>
<dbReference type="EMBL" id="CP034073">
    <property type="protein sequence ID" value="AZG36495.1"/>
    <property type="molecule type" value="Genomic_DNA"/>
</dbReference>